<dbReference type="PROSITE" id="PS51257">
    <property type="entry name" value="PROKAR_LIPOPROTEIN"/>
    <property type="match status" value="1"/>
</dbReference>
<keyword evidence="4" id="KW-1185">Reference proteome</keyword>
<dbReference type="HOGENOM" id="CLU_1248836_0_0_9"/>
<organism evidence="3 4">
    <name type="scientific">Clostridium celatum DSM 1785</name>
    <dbReference type="NCBI Taxonomy" id="545697"/>
    <lineage>
        <taxon>Bacteria</taxon>
        <taxon>Bacillati</taxon>
        <taxon>Bacillota</taxon>
        <taxon>Clostridia</taxon>
        <taxon>Eubacteriales</taxon>
        <taxon>Clostridiaceae</taxon>
        <taxon>Clostridium</taxon>
    </lineage>
</organism>
<feature type="signal peptide" evidence="2">
    <location>
        <begin position="1"/>
        <end position="26"/>
    </location>
</feature>
<accession>L1QL13</accession>
<reference evidence="3 4" key="1">
    <citation type="submission" date="2012-05" db="EMBL/GenBank/DDBJ databases">
        <authorList>
            <person name="Weinstock G."/>
            <person name="Sodergren E."/>
            <person name="Lobos E.A."/>
            <person name="Fulton L."/>
            <person name="Fulton R."/>
            <person name="Courtney L."/>
            <person name="Fronick C."/>
            <person name="O'Laughlin M."/>
            <person name="Godfrey J."/>
            <person name="Wilson R.M."/>
            <person name="Miner T."/>
            <person name="Farmer C."/>
            <person name="Delehaunty K."/>
            <person name="Cordes M."/>
            <person name="Minx P."/>
            <person name="Tomlinson C."/>
            <person name="Chen J."/>
            <person name="Wollam A."/>
            <person name="Pepin K.H."/>
            <person name="Bhonagiri V."/>
            <person name="Zhang X."/>
            <person name="Suruliraj S."/>
            <person name="Warren W."/>
            <person name="Mitreva M."/>
            <person name="Mardis E.R."/>
            <person name="Wilson R.K."/>
        </authorList>
    </citation>
    <scope>NUCLEOTIDE SEQUENCE [LARGE SCALE GENOMIC DNA]</scope>
    <source>
        <strain evidence="3 4">DSM 1785</strain>
    </source>
</reference>
<keyword evidence="2" id="KW-0732">Signal</keyword>
<sequence length="221" mass="24529">MKTLGGRKMKKLVLSVVIASMTLSLVGCGTKSNAELEEVNKKLEDAYATIDKLEEKVDELSDKINSSGDIKLQAYTGEGQEIAAQITISYLPTLDKYEELIESVKEKAKAEGKTVIAHEKIAGERVFIIRTTETIKDITLNSLGDKFIGDFGCNIEMYLEECGIENKGNLVSELKPDEILIFTAHESECIPSCYFSWTEPDGTTIYNTVSYDGSGEFYTYE</sequence>
<comment type="caution">
    <text evidence="3">The sequence shown here is derived from an EMBL/GenBank/DDBJ whole genome shotgun (WGS) entry which is preliminary data.</text>
</comment>
<evidence type="ECO:0008006" key="5">
    <source>
        <dbReference type="Google" id="ProtNLM"/>
    </source>
</evidence>
<dbReference type="STRING" id="545697.HMPREF0216_00684"/>
<evidence type="ECO:0000313" key="3">
    <source>
        <dbReference type="EMBL" id="EKY28631.1"/>
    </source>
</evidence>
<feature type="coiled-coil region" evidence="1">
    <location>
        <begin position="33"/>
        <end position="70"/>
    </location>
</feature>
<keyword evidence="1" id="KW-0175">Coiled coil</keyword>
<name>L1QL13_9CLOT</name>
<evidence type="ECO:0000256" key="2">
    <source>
        <dbReference type="SAM" id="SignalP"/>
    </source>
</evidence>
<gene>
    <name evidence="3" type="ORF">HMPREF0216_00684</name>
</gene>
<dbReference type="AlphaFoldDB" id="L1QL13"/>
<dbReference type="PATRIC" id="fig|545697.3.peg.675"/>
<protein>
    <recommendedName>
        <fullName evidence="5">DUF5105 domain-containing protein</fullName>
    </recommendedName>
</protein>
<proteinExistence type="predicted"/>
<evidence type="ECO:0000313" key="4">
    <source>
        <dbReference type="Proteomes" id="UP000010420"/>
    </source>
</evidence>
<dbReference type="EMBL" id="AMEZ01000022">
    <property type="protein sequence ID" value="EKY28631.1"/>
    <property type="molecule type" value="Genomic_DNA"/>
</dbReference>
<evidence type="ECO:0000256" key="1">
    <source>
        <dbReference type="SAM" id="Coils"/>
    </source>
</evidence>
<dbReference type="Proteomes" id="UP000010420">
    <property type="component" value="Unassembled WGS sequence"/>
</dbReference>
<feature type="chain" id="PRO_5039505327" description="DUF5105 domain-containing protein" evidence="2">
    <location>
        <begin position="27"/>
        <end position="221"/>
    </location>
</feature>